<reference evidence="10 13" key="2">
    <citation type="journal article" date="2019" name="Stand. Genomic Sci.">
        <title>Draft Whole-Genome Sequence of a Novel Chryseobacterium viscerum Strain Isolated from Fresh Water at Dripping Springs, New Mexico.</title>
        <authorList>
            <person name="Kyndt J.A."/>
            <person name="Moore T.C."/>
        </authorList>
    </citation>
    <scope>NUCLEOTIDE SEQUENCE [LARGE SCALE GENOMIC DNA]</scope>
    <source>
        <strain evidence="10 13">DPS</strain>
    </source>
</reference>
<gene>
    <name evidence="11" type="ORF">C1634_009595</name>
    <name evidence="10" type="ORF">F8D52_13655</name>
</gene>
<dbReference type="Gene3D" id="2.40.170.20">
    <property type="entry name" value="TonB-dependent receptor, beta-barrel domain"/>
    <property type="match status" value="1"/>
</dbReference>
<evidence type="ECO:0000256" key="5">
    <source>
        <dbReference type="ARBA" id="ARBA00023136"/>
    </source>
</evidence>
<evidence type="ECO:0000259" key="9">
    <source>
        <dbReference type="Pfam" id="PF07715"/>
    </source>
</evidence>
<dbReference type="InterPro" id="IPR039426">
    <property type="entry name" value="TonB-dep_rcpt-like"/>
</dbReference>
<dbReference type="AlphaFoldDB" id="A0A316WQQ5"/>
<evidence type="ECO:0000313" key="11">
    <source>
        <dbReference type="EMBL" id="PWN61538.1"/>
    </source>
</evidence>
<evidence type="ECO:0000313" key="10">
    <source>
        <dbReference type="EMBL" id="KAB1230227.1"/>
    </source>
</evidence>
<dbReference type="InterPro" id="IPR012910">
    <property type="entry name" value="Plug_dom"/>
</dbReference>
<evidence type="ECO:0000256" key="8">
    <source>
        <dbReference type="SAM" id="SignalP"/>
    </source>
</evidence>
<feature type="domain" description="TonB-dependent receptor plug" evidence="9">
    <location>
        <begin position="52"/>
        <end position="158"/>
    </location>
</feature>
<evidence type="ECO:0000313" key="12">
    <source>
        <dbReference type="Proteomes" id="UP000236413"/>
    </source>
</evidence>
<feature type="signal peptide" evidence="8">
    <location>
        <begin position="1"/>
        <end position="22"/>
    </location>
</feature>
<keyword evidence="4 7" id="KW-0812">Transmembrane</keyword>
<evidence type="ECO:0000256" key="6">
    <source>
        <dbReference type="ARBA" id="ARBA00023237"/>
    </source>
</evidence>
<accession>A0A316WQQ5</accession>
<dbReference type="RefSeq" id="WP_103233020.1">
    <property type="nucleotide sequence ID" value="NZ_PPEG02000004.1"/>
</dbReference>
<dbReference type="PROSITE" id="PS52016">
    <property type="entry name" value="TONB_DEPENDENT_REC_3"/>
    <property type="match status" value="1"/>
</dbReference>
<keyword evidence="2 7" id="KW-0813">Transport</keyword>
<comment type="caution">
    <text evidence="11">The sequence shown here is derived from an EMBL/GenBank/DDBJ whole genome shotgun (WGS) entry which is preliminary data.</text>
</comment>
<dbReference type="Pfam" id="PF07715">
    <property type="entry name" value="Plug"/>
    <property type="match status" value="1"/>
</dbReference>
<keyword evidence="13" id="KW-1185">Reference proteome</keyword>
<protein>
    <submittedName>
        <fullName evidence="11">SusC/RagA family TonB-linked outer membrane protein</fullName>
    </submittedName>
</protein>
<keyword evidence="8" id="KW-0732">Signal</keyword>
<organism evidence="11 12">
    <name type="scientific">Chryseobacterium viscerum</name>
    <dbReference type="NCBI Taxonomy" id="1037377"/>
    <lineage>
        <taxon>Bacteria</taxon>
        <taxon>Pseudomonadati</taxon>
        <taxon>Bacteroidota</taxon>
        <taxon>Flavobacteriia</taxon>
        <taxon>Flavobacteriales</taxon>
        <taxon>Weeksellaceae</taxon>
        <taxon>Chryseobacterium group</taxon>
        <taxon>Chryseobacterium</taxon>
    </lineage>
</organism>
<evidence type="ECO:0000256" key="4">
    <source>
        <dbReference type="ARBA" id="ARBA00022692"/>
    </source>
</evidence>
<evidence type="ECO:0000256" key="2">
    <source>
        <dbReference type="ARBA" id="ARBA00022448"/>
    </source>
</evidence>
<name>A0A316WQQ5_9FLAO</name>
<dbReference type="InterPro" id="IPR023996">
    <property type="entry name" value="TonB-dep_OMP_SusC/RagA"/>
</dbReference>
<dbReference type="InterPro" id="IPR036942">
    <property type="entry name" value="Beta-barrel_TonB_sf"/>
</dbReference>
<dbReference type="EMBL" id="VTPV01000007">
    <property type="protein sequence ID" value="KAB1230227.1"/>
    <property type="molecule type" value="Genomic_DNA"/>
</dbReference>
<sequence>MKKLTTSVLIVALSSSFFIANAQEKGGDTIKTKTIEEVVVTGALGIKKKVDAITNAQQVVGTKELNQASAPNAVQALTGKVSGLQITQTDNSVGASSRIVIRGNKSISGGNEALVVIDNVISSASVLAQLPPEVIENVNVIKGLQGAALYGQQGVNGVIIVTTKKGAKGEKMQFTLTSSIQMSQAFKFPIIQKQYGKGYPHEPAFSAGDPNYNGTTYVPFENMSWGPAYNDPNIGGQMVPSGLPQADGSFIYEKYAPVDNHFSKFFKNGVILQNGVTINSGGADSYAMLSINRLENDFVVEGDQLRQNSFLLKAGKKLDKLRIDGTVNYISKVTNQSSADLYSDILQMPSMNDIRKYRNSGVAGGLSAFTKNPYYQLEHTRQNTVNDYLSGILSLQYDFNKNINLTYTGNLYLNNSRSDNHDDGFKASQVYNGSGLVLDGGTLQDYTGSSNFDSYYINRTVSTRSYYGDLMLNFNYDLTDNINLKLNIGNNIQDSYRTARSMGGTNLVVPGWYDIRNVTNLIQPGNSAGATVLDNILFENTTTRQRTVAGFANLDLSYKDYLFLNSTFRIEESSVLSTYYNGQVHNKSYPYYSVGLSFVPTKAFEALKGNNIINYIKIAPGYTRVGNTSGVLPYDTSNVGIAPAGYPFPNLPGYGIDATQTNRTIRPEFISTYDLNVQLGFLNDRITLEGSIYQSDTKDLITNANVSNASGISNLKDNFGKTRMRGFEIDLGITPFKSQNFTWNVRASFAKSRSTVLDLPNGLDEVALAVPFTTVGIGVFAVKGSDLQVIKATTFQRDDQGRVIVGADGVPLQNTTLSSMGRVTPDYTLGFNTSLKFKGFTLSATMDYRKGGKFASFSKSLLTFTGASEETAGFDRSKGYVIPNSVQMVGGQYVQNNTPVGGTADYDGVAGYFSSQSLQRLGEPMVLDATAFKVREIALSYDVPKSVLSSTFVTGITVGLFARNPFFVYSKENRNYADPETSYTSGNGAGIALAEQYPSQRSFGINLKATF</sequence>
<comment type="similarity">
    <text evidence="7">Belongs to the TonB-dependent receptor family.</text>
</comment>
<evidence type="ECO:0000256" key="7">
    <source>
        <dbReference type="PROSITE-ProRule" id="PRU01360"/>
    </source>
</evidence>
<dbReference type="NCBIfam" id="TIGR04056">
    <property type="entry name" value="OMP_RagA_SusC"/>
    <property type="match status" value="1"/>
</dbReference>
<feature type="chain" id="PRO_5016363467" evidence="8">
    <location>
        <begin position="23"/>
        <end position="1011"/>
    </location>
</feature>
<dbReference type="GO" id="GO:0009279">
    <property type="term" value="C:cell outer membrane"/>
    <property type="evidence" value="ECO:0007669"/>
    <property type="project" value="UniProtKB-SubCell"/>
</dbReference>
<evidence type="ECO:0000256" key="1">
    <source>
        <dbReference type="ARBA" id="ARBA00004571"/>
    </source>
</evidence>
<reference evidence="11 12" key="1">
    <citation type="submission" date="2018-04" db="EMBL/GenBank/DDBJ databases">
        <title>Chryseobacterium oncorhynchi 701B-08T from rainbow trout, and Chryseobacterium viscerum 687B-08T from diseased fish.</title>
        <authorList>
            <person name="Jeong J.-J."/>
            <person name="Lee Y.J."/>
            <person name="Pathiraja D."/>
            <person name="Park B."/>
            <person name="Choi I.-G."/>
            <person name="Kim K.D."/>
        </authorList>
    </citation>
    <scope>NUCLEOTIDE SEQUENCE [LARGE SCALE GENOMIC DNA]</scope>
    <source>
        <strain evidence="11 12">687B-08</strain>
    </source>
</reference>
<dbReference type="InterPro" id="IPR037066">
    <property type="entry name" value="Plug_dom_sf"/>
</dbReference>
<evidence type="ECO:0000313" key="13">
    <source>
        <dbReference type="Proteomes" id="UP000326384"/>
    </source>
</evidence>
<dbReference type="Proteomes" id="UP000326384">
    <property type="component" value="Unassembled WGS sequence"/>
</dbReference>
<dbReference type="EMBL" id="PPEG02000004">
    <property type="protein sequence ID" value="PWN61538.1"/>
    <property type="molecule type" value="Genomic_DNA"/>
</dbReference>
<keyword evidence="5 7" id="KW-0472">Membrane</keyword>
<keyword evidence="3 7" id="KW-1134">Transmembrane beta strand</keyword>
<dbReference type="SUPFAM" id="SSF56935">
    <property type="entry name" value="Porins"/>
    <property type="match status" value="1"/>
</dbReference>
<dbReference type="Proteomes" id="UP000236413">
    <property type="component" value="Unassembled WGS sequence"/>
</dbReference>
<evidence type="ECO:0000256" key="3">
    <source>
        <dbReference type="ARBA" id="ARBA00022452"/>
    </source>
</evidence>
<comment type="subcellular location">
    <subcellularLocation>
        <location evidence="1 7">Cell outer membrane</location>
        <topology evidence="1 7">Multi-pass membrane protein</topology>
    </subcellularLocation>
</comment>
<proteinExistence type="inferred from homology"/>
<keyword evidence="6 7" id="KW-0998">Cell outer membrane</keyword>
<dbReference type="Gene3D" id="2.170.130.10">
    <property type="entry name" value="TonB-dependent receptor, plug domain"/>
    <property type="match status" value="1"/>
</dbReference>